<organism evidence="2 3">
    <name type="scientific">Namhaeicola litoreus</name>
    <dbReference type="NCBI Taxonomy" id="1052145"/>
    <lineage>
        <taxon>Bacteria</taxon>
        <taxon>Pseudomonadati</taxon>
        <taxon>Bacteroidota</taxon>
        <taxon>Flavobacteriia</taxon>
        <taxon>Flavobacteriales</taxon>
        <taxon>Flavobacteriaceae</taxon>
        <taxon>Namhaeicola</taxon>
    </lineage>
</organism>
<dbReference type="RefSeq" id="WP_377175276.1">
    <property type="nucleotide sequence ID" value="NZ_JBHTMY010000001.1"/>
</dbReference>
<reference evidence="3" key="1">
    <citation type="journal article" date="2019" name="Int. J. Syst. Evol. Microbiol.">
        <title>The Global Catalogue of Microorganisms (GCM) 10K type strain sequencing project: providing services to taxonomists for standard genome sequencing and annotation.</title>
        <authorList>
            <consortium name="The Broad Institute Genomics Platform"/>
            <consortium name="The Broad Institute Genome Sequencing Center for Infectious Disease"/>
            <person name="Wu L."/>
            <person name="Ma J."/>
        </authorList>
    </citation>
    <scope>NUCLEOTIDE SEQUENCE [LARGE SCALE GENOMIC DNA]</scope>
    <source>
        <strain evidence="3">CCUG 61485</strain>
    </source>
</reference>
<dbReference type="InterPro" id="IPR000182">
    <property type="entry name" value="GNAT_dom"/>
</dbReference>
<dbReference type="Proteomes" id="UP001597201">
    <property type="component" value="Unassembled WGS sequence"/>
</dbReference>
<keyword evidence="3" id="KW-1185">Reference proteome</keyword>
<comment type="caution">
    <text evidence="2">The sequence shown here is derived from an EMBL/GenBank/DDBJ whole genome shotgun (WGS) entry which is preliminary data.</text>
</comment>
<feature type="domain" description="N-acetyltransferase" evidence="1">
    <location>
        <begin position="13"/>
        <end position="174"/>
    </location>
</feature>
<dbReference type="Pfam" id="PF13302">
    <property type="entry name" value="Acetyltransf_3"/>
    <property type="match status" value="1"/>
</dbReference>
<dbReference type="Gene3D" id="3.40.630.30">
    <property type="match status" value="1"/>
</dbReference>
<dbReference type="PROSITE" id="PS51186">
    <property type="entry name" value="GNAT"/>
    <property type="match status" value="1"/>
</dbReference>
<dbReference type="PANTHER" id="PTHR43792">
    <property type="entry name" value="GNAT FAMILY, PUTATIVE (AFU_ORTHOLOGUE AFUA_3G00765)-RELATED-RELATED"/>
    <property type="match status" value="1"/>
</dbReference>
<gene>
    <name evidence="2" type="ORF">ACFQ39_00315</name>
</gene>
<name>A0ABW3Y013_9FLAO</name>
<dbReference type="EMBL" id="JBHTMY010000001">
    <property type="protein sequence ID" value="MFD1314044.1"/>
    <property type="molecule type" value="Genomic_DNA"/>
</dbReference>
<dbReference type="SUPFAM" id="SSF55729">
    <property type="entry name" value="Acyl-CoA N-acyltransferases (Nat)"/>
    <property type="match status" value="1"/>
</dbReference>
<protein>
    <submittedName>
        <fullName evidence="2">GNAT family N-acetyltransferase</fullName>
        <ecNumber evidence="2">2.3.-.-</ecNumber>
    </submittedName>
</protein>
<dbReference type="InterPro" id="IPR016181">
    <property type="entry name" value="Acyl_CoA_acyltransferase"/>
</dbReference>
<evidence type="ECO:0000259" key="1">
    <source>
        <dbReference type="PROSITE" id="PS51186"/>
    </source>
</evidence>
<proteinExistence type="predicted"/>
<accession>A0ABW3Y013</accession>
<dbReference type="GO" id="GO:0016746">
    <property type="term" value="F:acyltransferase activity"/>
    <property type="evidence" value="ECO:0007669"/>
    <property type="project" value="UniProtKB-KW"/>
</dbReference>
<dbReference type="PANTHER" id="PTHR43792:SF1">
    <property type="entry name" value="N-ACETYLTRANSFERASE DOMAIN-CONTAINING PROTEIN"/>
    <property type="match status" value="1"/>
</dbReference>
<keyword evidence="2" id="KW-0808">Transferase</keyword>
<dbReference type="InterPro" id="IPR051531">
    <property type="entry name" value="N-acetyltransferase"/>
</dbReference>
<keyword evidence="2" id="KW-0012">Acyltransferase</keyword>
<evidence type="ECO:0000313" key="3">
    <source>
        <dbReference type="Proteomes" id="UP001597201"/>
    </source>
</evidence>
<sequence>MNSEMENFETERLYLRPTNKEDADFILELMNTPKWMKFIGDRNVKSKEAAEAYIENKIWVQHKRLGFSNYTVIRKSDGVKMGSCGLYDREGLEGVDIGFAFLPQYEGQGYGFEASQKILALAFDRFGLKKVVAITDKRNVVSQSLLKKLGLIFAGEITLEGDDKKLFLFEKRNDISS</sequence>
<dbReference type="EC" id="2.3.-.-" evidence="2"/>
<evidence type="ECO:0000313" key="2">
    <source>
        <dbReference type="EMBL" id="MFD1314044.1"/>
    </source>
</evidence>